<proteinExistence type="predicted"/>
<evidence type="ECO:0000256" key="3">
    <source>
        <dbReference type="SAM" id="MobiDB-lite"/>
    </source>
</evidence>
<dbReference type="InterPro" id="IPR002110">
    <property type="entry name" value="Ankyrin_rpt"/>
</dbReference>
<organism evidence="4 5">
    <name type="scientific">Lachnellula arida</name>
    <dbReference type="NCBI Taxonomy" id="1316785"/>
    <lineage>
        <taxon>Eukaryota</taxon>
        <taxon>Fungi</taxon>
        <taxon>Dikarya</taxon>
        <taxon>Ascomycota</taxon>
        <taxon>Pezizomycotina</taxon>
        <taxon>Leotiomycetes</taxon>
        <taxon>Helotiales</taxon>
        <taxon>Lachnaceae</taxon>
        <taxon>Lachnellula</taxon>
    </lineage>
</organism>
<feature type="compositionally biased region" description="Polar residues" evidence="3">
    <location>
        <begin position="1"/>
        <end position="14"/>
    </location>
</feature>
<dbReference type="OrthoDB" id="194358at2759"/>
<dbReference type="SMART" id="SM00248">
    <property type="entry name" value="ANK"/>
    <property type="match status" value="3"/>
</dbReference>
<evidence type="ECO:0000256" key="1">
    <source>
        <dbReference type="ARBA" id="ARBA00022737"/>
    </source>
</evidence>
<dbReference type="AlphaFoldDB" id="A0A8T9BF03"/>
<dbReference type="InterPro" id="IPR036770">
    <property type="entry name" value="Ankyrin_rpt-contain_sf"/>
</dbReference>
<protein>
    <submittedName>
        <fullName evidence="4">Putative ankyrin repeat protein</fullName>
    </submittedName>
</protein>
<feature type="region of interest" description="Disordered" evidence="3">
    <location>
        <begin position="1"/>
        <end position="57"/>
    </location>
</feature>
<comment type="caution">
    <text evidence="4">The sequence shown here is derived from an EMBL/GenBank/DDBJ whole genome shotgun (WGS) entry which is preliminary data.</text>
</comment>
<dbReference type="EMBL" id="QGMF01000175">
    <property type="protein sequence ID" value="TVY18387.1"/>
    <property type="molecule type" value="Genomic_DNA"/>
</dbReference>
<reference evidence="4 5" key="1">
    <citation type="submission" date="2018-05" db="EMBL/GenBank/DDBJ databases">
        <title>Whole genome sequencing for identification of molecular markers to develop diagnostic detection tools for the regulated plant pathogen Lachnellula willkommii.</title>
        <authorList>
            <person name="Giroux E."/>
            <person name="Bilodeau G."/>
        </authorList>
    </citation>
    <scope>NUCLEOTIDE SEQUENCE [LARGE SCALE GENOMIC DNA]</scope>
    <source>
        <strain evidence="4 5">CBS 203.66</strain>
    </source>
</reference>
<accession>A0A8T9BF03</accession>
<feature type="compositionally biased region" description="Polar residues" evidence="3">
    <location>
        <begin position="40"/>
        <end position="50"/>
    </location>
</feature>
<keyword evidence="1" id="KW-0677">Repeat</keyword>
<feature type="compositionally biased region" description="Low complexity" evidence="3">
    <location>
        <begin position="18"/>
        <end position="39"/>
    </location>
</feature>
<dbReference type="Gene3D" id="1.25.40.20">
    <property type="entry name" value="Ankyrin repeat-containing domain"/>
    <property type="match status" value="1"/>
</dbReference>
<evidence type="ECO:0000256" key="2">
    <source>
        <dbReference type="ARBA" id="ARBA00023043"/>
    </source>
</evidence>
<dbReference type="PANTHER" id="PTHR24189">
    <property type="entry name" value="MYOTROPHIN"/>
    <property type="match status" value="1"/>
</dbReference>
<gene>
    <name evidence="4" type="primary">MIMI_R911</name>
    <name evidence="4" type="ORF">LARI1_G006582</name>
</gene>
<dbReference type="InterPro" id="IPR050745">
    <property type="entry name" value="Multifunctional_regulatory"/>
</dbReference>
<dbReference type="Proteomes" id="UP000469559">
    <property type="component" value="Unassembled WGS sequence"/>
</dbReference>
<keyword evidence="5" id="KW-1185">Reference proteome</keyword>
<dbReference type="SUPFAM" id="SSF48403">
    <property type="entry name" value="Ankyrin repeat"/>
    <property type="match status" value="1"/>
</dbReference>
<evidence type="ECO:0000313" key="5">
    <source>
        <dbReference type="Proteomes" id="UP000469559"/>
    </source>
</evidence>
<dbReference type="PANTHER" id="PTHR24189:SF50">
    <property type="entry name" value="ANKYRIN REPEAT AND SOCS BOX PROTEIN 2"/>
    <property type="match status" value="1"/>
</dbReference>
<name>A0A8T9BF03_9HELO</name>
<keyword evidence="2" id="KW-0040">ANK repeat</keyword>
<sequence>MADSATLSQQQQLREQIMRNARQQQMQIMQQRQQQQQQQTMGSVNSNTFSQPPPPQPMPMGSAYDDLPIMDPKDLGLIGQEQADSASSTCSESFISVCREGPFSSVQTIVSSAPRTPSFLHQGLVSALSAGNIETARYLLSAGAPIVRQTPNSILSAPPDQQVPLFTLLSQHGWTPNTPGYYGAVLLPRVVTNLPLLRWFLAHGADPNLGEQRDDRTGRPKTDSCAALESASGRGDVEAVRLLLDAGAEIRNGIPLHFAAGACPPGTNPHAGRITPSKEFDESRIPVMALLVERGADINQMEESRHMVARYAIIHAVMAGAVERVKWLLEQGANPEARGAFGTAVEYARLEGSEEMRRVVAEGVTVRR</sequence>
<evidence type="ECO:0000313" key="4">
    <source>
        <dbReference type="EMBL" id="TVY18387.1"/>
    </source>
</evidence>
<dbReference type="Pfam" id="PF00023">
    <property type="entry name" value="Ank"/>
    <property type="match status" value="1"/>
</dbReference>